<dbReference type="GO" id="GO:0005739">
    <property type="term" value="C:mitochondrion"/>
    <property type="evidence" value="ECO:0007669"/>
    <property type="project" value="UniProtKB-ARBA"/>
</dbReference>
<proteinExistence type="predicted"/>
<keyword evidence="2" id="KW-0378">Hydrolase</keyword>
<dbReference type="SUPFAM" id="SSF55608">
    <property type="entry name" value="Homing endonucleases"/>
    <property type="match status" value="2"/>
</dbReference>
<gene>
    <name evidence="2" type="primary">orf303</name>
</gene>
<keyword evidence="2" id="KW-0496">Mitochondrion</keyword>
<dbReference type="Pfam" id="PF00961">
    <property type="entry name" value="LAGLIDADG_1"/>
    <property type="match status" value="1"/>
</dbReference>
<keyword evidence="2" id="KW-0540">Nuclease</keyword>
<reference evidence="2" key="1">
    <citation type="journal article" date="2016" name="Genome Biol. Evol.">
        <title>Mitochondrion-to-Chloroplast DNA Transfers and Intragenomic Proliferation of Chloroplast Group II Introns in Gloeotilopsis Green Algae (Ulotrichales, Ulvophyceae).</title>
        <authorList>
            <person name="Turmel M."/>
            <person name="Otis C."/>
            <person name="Lemieux C."/>
        </authorList>
    </citation>
    <scope>NUCLEOTIDE SEQUENCE</scope>
</reference>
<evidence type="ECO:0000259" key="1">
    <source>
        <dbReference type="Pfam" id="PF00961"/>
    </source>
</evidence>
<organism evidence="2">
    <name type="scientific">Rhexinema sarcinoideum</name>
    <dbReference type="NCBI Taxonomy" id="43261"/>
    <lineage>
        <taxon>Eukaryota</taxon>
        <taxon>Viridiplantae</taxon>
        <taxon>Chlorophyta</taxon>
        <taxon>core chlorophytes</taxon>
        <taxon>Ulvophyceae</taxon>
        <taxon>OUU clade</taxon>
        <taxon>Ulotrichales</taxon>
        <taxon>Helicodictyaceae</taxon>
        <taxon>Rhexinema</taxon>
    </lineage>
</organism>
<dbReference type="PANTHER" id="PTHR36181">
    <property type="entry name" value="INTRON-ENCODED ENDONUCLEASE AI3-RELATED"/>
    <property type="match status" value="1"/>
</dbReference>
<keyword evidence="2" id="KW-0255">Endonuclease</keyword>
<dbReference type="Gene3D" id="3.10.28.10">
    <property type="entry name" value="Homing endonucleases"/>
    <property type="match status" value="2"/>
</dbReference>
<dbReference type="PANTHER" id="PTHR36181:SF3">
    <property type="entry name" value="INTRON-ENCODED DNA ENDONUCLEASE AI5 BETA"/>
    <property type="match status" value="1"/>
</dbReference>
<dbReference type="AlphaFoldDB" id="A0A1B2RYW7"/>
<geneLocation type="mitochondrion" evidence="2"/>
<dbReference type="InterPro" id="IPR051289">
    <property type="entry name" value="LAGLIDADG_Endonuclease"/>
</dbReference>
<dbReference type="GO" id="GO:0004519">
    <property type="term" value="F:endonuclease activity"/>
    <property type="evidence" value="ECO:0007669"/>
    <property type="project" value="UniProtKB-KW"/>
</dbReference>
<name>A0A1B2RYW7_9CHLO</name>
<dbReference type="EMBL" id="KX306822">
    <property type="protein sequence ID" value="AOC61520.1"/>
    <property type="molecule type" value="Genomic_DNA"/>
</dbReference>
<feature type="domain" description="Homing endonuclease LAGLIDADG" evidence="1">
    <location>
        <begin position="143"/>
        <end position="239"/>
    </location>
</feature>
<sequence>MKEKKLFINIHAPKALKPQTKEAFGYFLAGLIDGSGHISKAGYVQVDFHAYDISVAYYLKKMIGSGKVSQEKKRLSVRYRCTSIAGLVCISDLLRHKLKHLDKIDQYNTRLVPLLKKQCVSNQNINTSPTVYKLTNLLENHWLAGFIQGDGCLAIIQTKLSTSRFLSSRLFISISQKSSTLLNLIQKFFGGCVGYRKDQNTYIYTSSSFTNAAKLFCYLDKYQLMGNKLTQYWIWRKAYIIVQKKQHDTASGEAKIALLKTKLAQLRKAKLEKLSGEDFKYRLQAKEKRELLRKLKKAETCKA</sequence>
<dbReference type="InterPro" id="IPR027434">
    <property type="entry name" value="Homing_endonucl"/>
</dbReference>
<evidence type="ECO:0000313" key="2">
    <source>
        <dbReference type="EMBL" id="AOC61520.1"/>
    </source>
</evidence>
<accession>A0A1B2RYW7</accession>
<dbReference type="InterPro" id="IPR004860">
    <property type="entry name" value="LAGLIDADG_dom"/>
</dbReference>
<protein>
    <submittedName>
        <fullName evidence="2">Putative LAGLIDADG homing endonuclease</fullName>
    </submittedName>
</protein>